<dbReference type="InterPro" id="IPR013766">
    <property type="entry name" value="Thioredoxin_domain"/>
</dbReference>
<comment type="caution">
    <text evidence="2">The sequence shown here is derived from an EMBL/GenBank/DDBJ whole genome shotgun (WGS) entry which is preliminary data.</text>
</comment>
<dbReference type="SUPFAM" id="SSF52833">
    <property type="entry name" value="Thioredoxin-like"/>
    <property type="match status" value="1"/>
</dbReference>
<dbReference type="RefSeq" id="WP_076176171.1">
    <property type="nucleotide sequence ID" value="NZ_MRTP01000017.1"/>
</dbReference>
<dbReference type="InterPro" id="IPR050620">
    <property type="entry name" value="Thioredoxin_H-type-like"/>
</dbReference>
<sequence>MERIQTEAQYNELIQGDGITVIKYDATWCPDCKTLDKFMPDIMAKHPDKKFYALDVEQLEDVSSQNDVRGIPSLLVYKDGKKIAHLHSKFAKTPGEVSEYLQTLESKQ</sequence>
<dbReference type="Proteomes" id="UP000187172">
    <property type="component" value="Unassembled WGS sequence"/>
</dbReference>
<dbReference type="Gene3D" id="3.40.30.10">
    <property type="entry name" value="Glutaredoxin"/>
    <property type="match status" value="1"/>
</dbReference>
<dbReference type="Pfam" id="PF00085">
    <property type="entry name" value="Thioredoxin"/>
    <property type="match status" value="1"/>
</dbReference>
<reference evidence="2 3" key="1">
    <citation type="submission" date="2016-11" db="EMBL/GenBank/DDBJ databases">
        <title>Paenibacillus species isolates.</title>
        <authorList>
            <person name="Beno S.M."/>
        </authorList>
    </citation>
    <scope>NUCLEOTIDE SEQUENCE [LARGE SCALE GENOMIC DNA]</scope>
    <source>
        <strain evidence="2 3">FSL R5-0378</strain>
    </source>
</reference>
<gene>
    <name evidence="2" type="ORF">BK138_31730</name>
</gene>
<keyword evidence="3" id="KW-1185">Reference proteome</keyword>
<name>A0A1R1E936_9BACL</name>
<proteinExistence type="predicted"/>
<organism evidence="2 3">
    <name type="scientific">Paenibacillus rhizosphaerae</name>
    <dbReference type="NCBI Taxonomy" id="297318"/>
    <lineage>
        <taxon>Bacteria</taxon>
        <taxon>Bacillati</taxon>
        <taxon>Bacillota</taxon>
        <taxon>Bacilli</taxon>
        <taxon>Bacillales</taxon>
        <taxon>Paenibacillaceae</taxon>
        <taxon>Paenibacillus</taxon>
    </lineage>
</organism>
<dbReference type="AlphaFoldDB" id="A0A1R1E936"/>
<protein>
    <submittedName>
        <fullName evidence="2">Thiol reductase thioredoxin</fullName>
    </submittedName>
</protein>
<evidence type="ECO:0000313" key="2">
    <source>
        <dbReference type="EMBL" id="OMF48346.1"/>
    </source>
</evidence>
<accession>A0A1R1E936</accession>
<evidence type="ECO:0000259" key="1">
    <source>
        <dbReference type="PROSITE" id="PS51352"/>
    </source>
</evidence>
<dbReference type="PANTHER" id="PTHR10438">
    <property type="entry name" value="THIOREDOXIN"/>
    <property type="match status" value="1"/>
</dbReference>
<dbReference type="EMBL" id="MRTP01000017">
    <property type="protein sequence ID" value="OMF48346.1"/>
    <property type="molecule type" value="Genomic_DNA"/>
</dbReference>
<dbReference type="CDD" id="cd02947">
    <property type="entry name" value="TRX_family"/>
    <property type="match status" value="1"/>
</dbReference>
<dbReference type="PROSITE" id="PS51352">
    <property type="entry name" value="THIOREDOXIN_2"/>
    <property type="match status" value="1"/>
</dbReference>
<dbReference type="PANTHER" id="PTHR10438:SF468">
    <property type="entry name" value="THIOREDOXIN-1-RELATED"/>
    <property type="match status" value="1"/>
</dbReference>
<feature type="domain" description="Thioredoxin" evidence="1">
    <location>
        <begin position="1"/>
        <end position="108"/>
    </location>
</feature>
<evidence type="ECO:0000313" key="3">
    <source>
        <dbReference type="Proteomes" id="UP000187172"/>
    </source>
</evidence>
<dbReference type="STRING" id="297318.BK138_31730"/>
<dbReference type="InterPro" id="IPR036249">
    <property type="entry name" value="Thioredoxin-like_sf"/>
</dbReference>